<evidence type="ECO:0000256" key="11">
    <source>
        <dbReference type="ARBA" id="ARBA00023242"/>
    </source>
</evidence>
<accession>A0A8J5MLM6</accession>
<evidence type="ECO:0000259" key="14">
    <source>
        <dbReference type="Pfam" id="PF02463"/>
    </source>
</evidence>
<evidence type="ECO:0000256" key="10">
    <source>
        <dbReference type="ARBA" id="ARBA00023204"/>
    </source>
</evidence>
<keyword evidence="4" id="KW-0158">Chromosome</keyword>
<dbReference type="Gene3D" id="3.40.50.300">
    <property type="entry name" value="P-loop containing nucleotide triphosphate hydrolases"/>
    <property type="match status" value="1"/>
</dbReference>
<comment type="subcellular location">
    <subcellularLocation>
        <location evidence="2">Chromosome</location>
    </subcellularLocation>
    <subcellularLocation>
        <location evidence="1">Nucleus</location>
    </subcellularLocation>
</comment>
<dbReference type="GO" id="GO:0000724">
    <property type="term" value="P:double-strand break repair via homologous recombination"/>
    <property type="evidence" value="ECO:0007669"/>
    <property type="project" value="TreeGrafter"/>
</dbReference>
<dbReference type="EMBL" id="JAHLQT010040257">
    <property type="protein sequence ID" value="KAG7155974.1"/>
    <property type="molecule type" value="Genomic_DNA"/>
</dbReference>
<dbReference type="GO" id="GO:0030915">
    <property type="term" value="C:Smc5-Smc6 complex"/>
    <property type="evidence" value="ECO:0007669"/>
    <property type="project" value="TreeGrafter"/>
</dbReference>
<dbReference type="Proteomes" id="UP000747542">
    <property type="component" value="Unassembled WGS sequence"/>
</dbReference>
<gene>
    <name evidence="15" type="primary">Smc6-L</name>
    <name evidence="15" type="ORF">Hamer_G012124</name>
</gene>
<keyword evidence="11" id="KW-0539">Nucleus</keyword>
<keyword evidence="16" id="KW-1185">Reference proteome</keyword>
<comment type="similarity">
    <text evidence="3">Belongs to the SMC family. SMC6 subfamily.</text>
</comment>
<keyword evidence="10" id="KW-0234">DNA repair</keyword>
<dbReference type="GO" id="GO:0005524">
    <property type="term" value="F:ATP binding"/>
    <property type="evidence" value="ECO:0007669"/>
    <property type="project" value="UniProtKB-KW"/>
</dbReference>
<evidence type="ECO:0000313" key="15">
    <source>
        <dbReference type="EMBL" id="KAG7155974.1"/>
    </source>
</evidence>
<dbReference type="InterPro" id="IPR027417">
    <property type="entry name" value="P-loop_NTPase"/>
</dbReference>
<keyword evidence="7" id="KW-0067">ATP-binding</keyword>
<feature type="domain" description="RecF/RecN/SMC N-terminal" evidence="14">
    <location>
        <begin position="259"/>
        <end position="859"/>
    </location>
</feature>
<evidence type="ECO:0000256" key="2">
    <source>
        <dbReference type="ARBA" id="ARBA00004286"/>
    </source>
</evidence>
<evidence type="ECO:0000256" key="9">
    <source>
        <dbReference type="ARBA" id="ARBA00023172"/>
    </source>
</evidence>
<keyword evidence="5" id="KW-0547">Nucleotide-binding</keyword>
<keyword evidence="9" id="KW-0233">DNA recombination</keyword>
<feature type="coiled-coil region" evidence="12">
    <location>
        <begin position="240"/>
        <end position="307"/>
    </location>
</feature>
<evidence type="ECO:0000256" key="3">
    <source>
        <dbReference type="ARBA" id="ARBA00006793"/>
    </source>
</evidence>
<feature type="coiled-coil region" evidence="12">
    <location>
        <begin position="462"/>
        <end position="684"/>
    </location>
</feature>
<feature type="region of interest" description="Disordered" evidence="13">
    <location>
        <begin position="1"/>
        <end position="27"/>
    </location>
</feature>
<sequence length="885" mass="102609">MSAQRSQDEDDPDEISAGPSRKRHKSAHVYSNNISSSLQLSQQEQSASSGILEYVTVKNFMCLDNMMCAFSPQINLVQEPQALYKFFLKATQLQQMNDDYNELEKALKVSLDIIEDRKEIIQIEKAEEDAKKQVEGHEKNVAKIQEKVAHFQEKYEEQQQIHKGHHEQLTTVTNQLVTHSHKLKECNESLIKTRKLHKDKQMLAVTADRKVKGIMKEIYVLKEAIKKDNDDTQTQWASHRALWQEKMDGIQNEMKELEQNMRTEETHHVNLMNTVGVKKAELTQFVMEEKAIRRHAIEQELQGLKGQQSNQFTVYGQWVPQLLHEINIAHKKRAFKKKPVLRQLMKKINFGQQPQPIVIVSRFREQVHDVSKYEVQSDKYPSLWSMLMISSDVVANTLIDQCQVESTLLIPTAQEAGQILKNKTTVPRNCKVAYTLNRDIYYPDPNYRLYSGRGQQPARFLQVSLEEKVRALVANLENSKEEMRTHNLEMQKSRANLHKLEEEVQASSRKLTCSKKKMDQLRLQLADLQNQEEQPPPDVSQLEDDIKQQEVALIEAQASLEKLKEGVTSSKDSFMQISSAYEELKKGEKKLFQEAENMKEKLSEDEDILNKLSHTVELYKEKERDFQKNKKESELNLEKTREKLREELQKAGKFQPRKDTVRSVHEVKRQYDGLQDRLNREMAANGDPLTVANRYKEIKQRFITVSGEIESHCNLIKKIKESLSLRLEHYKRFRRLLAIMIKSNFKISLSIRNLHGSLNFDHDNSRLTLSVVKMGSETDAEAINILMKESQNKKQTLAMMSGGERSFATVSFIIALWDVIESPIRILDEFDVFMDIVARRQSLTMMVKAANTKTQYIYLTPIELDTTGLPNINVIKMPDPQRAMQ</sequence>
<dbReference type="GO" id="GO:0003684">
    <property type="term" value="F:damaged DNA binding"/>
    <property type="evidence" value="ECO:0007669"/>
    <property type="project" value="TreeGrafter"/>
</dbReference>
<reference evidence="15" key="1">
    <citation type="journal article" date="2021" name="Sci. Adv.">
        <title>The American lobster genome reveals insights on longevity, neural, and immune adaptations.</title>
        <authorList>
            <person name="Polinski J.M."/>
            <person name="Zimin A.V."/>
            <person name="Clark K.F."/>
            <person name="Kohn A.B."/>
            <person name="Sadowski N."/>
            <person name="Timp W."/>
            <person name="Ptitsyn A."/>
            <person name="Khanna P."/>
            <person name="Romanova D.Y."/>
            <person name="Williams P."/>
            <person name="Greenwood S.J."/>
            <person name="Moroz L.L."/>
            <person name="Walt D.R."/>
            <person name="Bodnar A.G."/>
        </authorList>
    </citation>
    <scope>NUCLEOTIDE SEQUENCE</scope>
    <source>
        <strain evidence="15">GMGI-L3</strain>
    </source>
</reference>
<evidence type="ECO:0000256" key="6">
    <source>
        <dbReference type="ARBA" id="ARBA00022763"/>
    </source>
</evidence>
<dbReference type="PANTHER" id="PTHR19306">
    <property type="entry name" value="STRUCTURAL MAINTENANCE OF CHROMOSOMES 5,6 SMC5, SMC6"/>
    <property type="match status" value="1"/>
</dbReference>
<evidence type="ECO:0000256" key="12">
    <source>
        <dbReference type="SAM" id="Coils"/>
    </source>
</evidence>
<name>A0A8J5MLM6_HOMAM</name>
<dbReference type="SUPFAM" id="SSF52540">
    <property type="entry name" value="P-loop containing nucleoside triphosphate hydrolases"/>
    <property type="match status" value="1"/>
</dbReference>
<dbReference type="GO" id="GO:0035861">
    <property type="term" value="C:site of double-strand break"/>
    <property type="evidence" value="ECO:0007669"/>
    <property type="project" value="TreeGrafter"/>
</dbReference>
<evidence type="ECO:0000256" key="8">
    <source>
        <dbReference type="ARBA" id="ARBA00023054"/>
    </source>
</evidence>
<evidence type="ECO:0000313" key="16">
    <source>
        <dbReference type="Proteomes" id="UP000747542"/>
    </source>
</evidence>
<keyword evidence="8 12" id="KW-0175">Coiled coil</keyword>
<evidence type="ECO:0000256" key="4">
    <source>
        <dbReference type="ARBA" id="ARBA00022454"/>
    </source>
</evidence>
<organism evidence="15 16">
    <name type="scientific">Homarus americanus</name>
    <name type="common">American lobster</name>
    <dbReference type="NCBI Taxonomy" id="6706"/>
    <lineage>
        <taxon>Eukaryota</taxon>
        <taxon>Metazoa</taxon>
        <taxon>Ecdysozoa</taxon>
        <taxon>Arthropoda</taxon>
        <taxon>Crustacea</taxon>
        <taxon>Multicrustacea</taxon>
        <taxon>Malacostraca</taxon>
        <taxon>Eumalacostraca</taxon>
        <taxon>Eucarida</taxon>
        <taxon>Decapoda</taxon>
        <taxon>Pleocyemata</taxon>
        <taxon>Astacidea</taxon>
        <taxon>Nephropoidea</taxon>
        <taxon>Nephropidae</taxon>
        <taxon>Homarus</taxon>
    </lineage>
</organism>
<dbReference type="AlphaFoldDB" id="A0A8J5MLM6"/>
<comment type="caution">
    <text evidence="15">The sequence shown here is derived from an EMBL/GenBank/DDBJ whole genome shotgun (WGS) entry which is preliminary data.</text>
</comment>
<evidence type="ECO:0000256" key="5">
    <source>
        <dbReference type="ARBA" id="ARBA00022741"/>
    </source>
</evidence>
<dbReference type="PANTHER" id="PTHR19306:SF6">
    <property type="entry name" value="STRUCTURAL MAINTENANCE OF CHROMOSOMES PROTEIN 6"/>
    <property type="match status" value="1"/>
</dbReference>
<evidence type="ECO:0000256" key="1">
    <source>
        <dbReference type="ARBA" id="ARBA00004123"/>
    </source>
</evidence>
<keyword evidence="6" id="KW-0227">DNA damage</keyword>
<feature type="coiled-coil region" evidence="12">
    <location>
        <begin position="93"/>
        <end position="161"/>
    </location>
</feature>
<protein>
    <submittedName>
        <fullName evidence="15">Structural maintenance of chromosomes protein 6-like</fullName>
    </submittedName>
</protein>
<dbReference type="InterPro" id="IPR003395">
    <property type="entry name" value="RecF/RecN/SMC_N"/>
</dbReference>
<evidence type="ECO:0000256" key="13">
    <source>
        <dbReference type="SAM" id="MobiDB-lite"/>
    </source>
</evidence>
<proteinExistence type="inferred from homology"/>
<dbReference type="Pfam" id="PF02463">
    <property type="entry name" value="SMC_N"/>
    <property type="match status" value="1"/>
</dbReference>
<dbReference type="GO" id="GO:0005634">
    <property type="term" value="C:nucleus"/>
    <property type="evidence" value="ECO:0007669"/>
    <property type="project" value="UniProtKB-SubCell"/>
</dbReference>
<dbReference type="GO" id="GO:0003697">
    <property type="term" value="F:single-stranded DNA binding"/>
    <property type="evidence" value="ECO:0007669"/>
    <property type="project" value="TreeGrafter"/>
</dbReference>
<evidence type="ECO:0000256" key="7">
    <source>
        <dbReference type="ARBA" id="ARBA00022840"/>
    </source>
</evidence>